<comment type="similarity">
    <text evidence="2 14">Belongs to the peptidase S11 family.</text>
</comment>
<comment type="catalytic activity">
    <reaction evidence="11">
        <text>Preferential cleavage: (Ac)2-L-Lys-D-Ala-|-D-Ala. Also transpeptidation of peptidyl-alanyl moieties that are N-acyl substituents of D-alanine.</text>
        <dbReference type="EC" id="3.4.16.4"/>
    </reaction>
</comment>
<evidence type="ECO:0000256" key="11">
    <source>
        <dbReference type="ARBA" id="ARBA00034000"/>
    </source>
</evidence>
<dbReference type="STRING" id="199441.BkAM31D_10575"/>
<dbReference type="PANTHER" id="PTHR21581">
    <property type="entry name" value="D-ALANYL-D-ALANINE CARBOXYPEPTIDASE"/>
    <property type="match status" value="1"/>
</dbReference>
<keyword evidence="8" id="KW-0133">Cell shape</keyword>
<evidence type="ECO:0000256" key="12">
    <source>
        <dbReference type="PIRSR" id="PIRSR618044-1"/>
    </source>
</evidence>
<keyword evidence="15" id="KW-1133">Transmembrane helix</keyword>
<dbReference type="EC" id="3.4.16.4" evidence="3"/>
<evidence type="ECO:0000256" key="5">
    <source>
        <dbReference type="ARBA" id="ARBA00022670"/>
    </source>
</evidence>
<dbReference type="GO" id="GO:0008360">
    <property type="term" value="P:regulation of cell shape"/>
    <property type="evidence" value="ECO:0007669"/>
    <property type="project" value="UniProtKB-KW"/>
</dbReference>
<keyword evidence="15" id="KW-0472">Membrane</keyword>
<organism evidence="18 19">
    <name type="scientific">Halalkalibacter krulwichiae</name>
    <dbReference type="NCBI Taxonomy" id="199441"/>
    <lineage>
        <taxon>Bacteria</taxon>
        <taxon>Bacillati</taxon>
        <taxon>Bacillota</taxon>
        <taxon>Bacilli</taxon>
        <taxon>Bacillales</taxon>
        <taxon>Bacillaceae</taxon>
        <taxon>Halalkalibacter</taxon>
    </lineage>
</organism>
<dbReference type="Pfam" id="PF07943">
    <property type="entry name" value="PBP5_C"/>
    <property type="match status" value="1"/>
</dbReference>
<protein>
    <recommendedName>
        <fullName evidence="3">serine-type D-Ala-D-Ala carboxypeptidase</fullName>
        <ecNumber evidence="3">3.4.16.4</ecNumber>
    </recommendedName>
</protein>
<evidence type="ECO:0000259" key="17">
    <source>
        <dbReference type="Pfam" id="PF07943"/>
    </source>
</evidence>
<dbReference type="GO" id="GO:0009002">
    <property type="term" value="F:serine-type D-Ala-D-Ala carboxypeptidase activity"/>
    <property type="evidence" value="ECO:0007669"/>
    <property type="project" value="UniProtKB-EC"/>
</dbReference>
<keyword evidence="15" id="KW-0812">Transmembrane</keyword>
<dbReference type="AlphaFoldDB" id="A0A1X9MA02"/>
<proteinExistence type="inferred from homology"/>
<dbReference type="GO" id="GO:0071555">
    <property type="term" value="P:cell wall organization"/>
    <property type="evidence" value="ECO:0007669"/>
    <property type="project" value="UniProtKB-KW"/>
</dbReference>
<name>A0A1X9MA02_9BACI</name>
<dbReference type="InterPro" id="IPR018044">
    <property type="entry name" value="Peptidase_S11"/>
</dbReference>
<dbReference type="UniPathway" id="UPA00219"/>
<evidence type="ECO:0000256" key="6">
    <source>
        <dbReference type="ARBA" id="ARBA00022729"/>
    </source>
</evidence>
<evidence type="ECO:0000256" key="13">
    <source>
        <dbReference type="PIRSR" id="PIRSR618044-2"/>
    </source>
</evidence>
<evidence type="ECO:0000256" key="8">
    <source>
        <dbReference type="ARBA" id="ARBA00022960"/>
    </source>
</evidence>
<evidence type="ECO:0000256" key="7">
    <source>
        <dbReference type="ARBA" id="ARBA00022801"/>
    </source>
</evidence>
<dbReference type="InterPro" id="IPR001967">
    <property type="entry name" value="Peptidase_S11_N"/>
</dbReference>
<feature type="domain" description="Peptidase S11 D-Ala-D-Ala carboxypeptidase A C-terminal" evidence="17">
    <location>
        <begin position="285"/>
        <end position="368"/>
    </location>
</feature>
<keyword evidence="9" id="KW-0573">Peptidoglycan synthesis</keyword>
<evidence type="ECO:0000256" key="15">
    <source>
        <dbReference type="SAM" id="Phobius"/>
    </source>
</evidence>
<dbReference type="Gene3D" id="3.40.710.10">
    <property type="entry name" value="DD-peptidase/beta-lactamase superfamily"/>
    <property type="match status" value="1"/>
</dbReference>
<evidence type="ECO:0000256" key="4">
    <source>
        <dbReference type="ARBA" id="ARBA00022645"/>
    </source>
</evidence>
<evidence type="ECO:0000256" key="3">
    <source>
        <dbReference type="ARBA" id="ARBA00012448"/>
    </source>
</evidence>
<feature type="domain" description="Peptidase S11 D-alanyl-D-alanine carboxypeptidase A N-terminal" evidence="16">
    <location>
        <begin position="44"/>
        <end position="268"/>
    </location>
</feature>
<keyword evidence="4 18" id="KW-0121">Carboxypeptidase</keyword>
<sequence length="398" mass="44728">MSHQDATLLRQDGDLNMGKKLALILLAFLLIVTAVPLYAAAEQRNFSVSAQAAVLIEQESGRILYGKNQDTPLRIASITKIMTAVLAIESGKMDEMVKVSSNAEGTEGSSIYLRAGEKIKLEDLVYGLMLRSGNDSAVAIAEHVGGSLEGFVYMMNEKAQELGMSNTMFQNPHGLDDHEDHFSTAYDMALLTQYAMELEQYQTISATKSHRVDGEQIRVWRNKNRLLTELYKYSTGGKTGYTKRAKRTLVSTAEKNGTELIAVTLNAPSDWHDHMNLFNWAFQSYSMETLVEEGVMKEIEDAFYKDNVYAPYSFEFPLTNVEREALTKEITLYKPPADKRSAEFIPPQPVGKVEIKINNDVIGQVPLLFDPPEVEEKRSFWKKFLDIFSFTIGVRSSD</sequence>
<dbReference type="Gene3D" id="2.30.140.30">
    <property type="match status" value="1"/>
</dbReference>
<evidence type="ECO:0000256" key="2">
    <source>
        <dbReference type="ARBA" id="ARBA00007164"/>
    </source>
</evidence>
<keyword evidence="6" id="KW-0732">Signal</keyword>
<dbReference type="InterPro" id="IPR012907">
    <property type="entry name" value="Peptidase_S11_C"/>
</dbReference>
<evidence type="ECO:0000256" key="14">
    <source>
        <dbReference type="RuleBase" id="RU004016"/>
    </source>
</evidence>
<keyword evidence="19" id="KW-1185">Reference proteome</keyword>
<evidence type="ECO:0000256" key="1">
    <source>
        <dbReference type="ARBA" id="ARBA00004752"/>
    </source>
</evidence>
<dbReference type="PRINTS" id="PR00725">
    <property type="entry name" value="DADACBPTASE1"/>
</dbReference>
<feature type="active site" description="Proton acceptor" evidence="12">
    <location>
        <position position="80"/>
    </location>
</feature>
<comment type="pathway">
    <text evidence="1">Cell wall biogenesis; peptidoglycan biosynthesis.</text>
</comment>
<feature type="active site" evidence="12">
    <location>
        <position position="132"/>
    </location>
</feature>
<dbReference type="PANTHER" id="PTHR21581:SF33">
    <property type="entry name" value="D-ALANYL-D-ALANINE CARBOXYPEPTIDASE DACB"/>
    <property type="match status" value="1"/>
</dbReference>
<dbReference type="SUPFAM" id="SSF56601">
    <property type="entry name" value="beta-lactamase/transpeptidase-like"/>
    <property type="match status" value="1"/>
</dbReference>
<feature type="active site" description="Acyl-ester intermediate" evidence="12">
    <location>
        <position position="77"/>
    </location>
</feature>
<evidence type="ECO:0000313" key="19">
    <source>
        <dbReference type="Proteomes" id="UP000193006"/>
    </source>
</evidence>
<dbReference type="GO" id="GO:0009252">
    <property type="term" value="P:peptidoglycan biosynthetic process"/>
    <property type="evidence" value="ECO:0007669"/>
    <property type="project" value="UniProtKB-UniPathway"/>
</dbReference>
<keyword evidence="10" id="KW-0961">Cell wall biogenesis/degradation</keyword>
<dbReference type="Proteomes" id="UP000193006">
    <property type="component" value="Chromosome"/>
</dbReference>
<evidence type="ECO:0000259" key="16">
    <source>
        <dbReference type="Pfam" id="PF00768"/>
    </source>
</evidence>
<feature type="transmembrane region" description="Helical" evidence="15">
    <location>
        <begin position="21"/>
        <end position="41"/>
    </location>
</feature>
<dbReference type="Pfam" id="PF00768">
    <property type="entry name" value="Peptidase_S11"/>
    <property type="match status" value="1"/>
</dbReference>
<evidence type="ECO:0000313" key="18">
    <source>
        <dbReference type="EMBL" id="ARK30238.1"/>
    </source>
</evidence>
<accession>A0A1X9MA02</accession>
<dbReference type="EMBL" id="CP020814">
    <property type="protein sequence ID" value="ARK30238.1"/>
    <property type="molecule type" value="Genomic_DNA"/>
</dbReference>
<dbReference type="GO" id="GO:0006508">
    <property type="term" value="P:proteolysis"/>
    <property type="evidence" value="ECO:0007669"/>
    <property type="project" value="UniProtKB-KW"/>
</dbReference>
<evidence type="ECO:0000256" key="10">
    <source>
        <dbReference type="ARBA" id="ARBA00023316"/>
    </source>
</evidence>
<reference evidence="18 19" key="1">
    <citation type="submission" date="2017-04" db="EMBL/GenBank/DDBJ databases">
        <title>Bacillus krulwichiae AM31D Genome sequencing and assembly.</title>
        <authorList>
            <person name="Krulwich T.A."/>
            <person name="Anastor L."/>
            <person name="Ehrlich R."/>
            <person name="Ehrlich G.D."/>
            <person name="Janto B."/>
        </authorList>
    </citation>
    <scope>NUCLEOTIDE SEQUENCE [LARGE SCALE GENOMIC DNA]</scope>
    <source>
        <strain evidence="18 19">AM31D</strain>
    </source>
</reference>
<evidence type="ECO:0000256" key="9">
    <source>
        <dbReference type="ARBA" id="ARBA00022984"/>
    </source>
</evidence>
<feature type="binding site" evidence="13">
    <location>
        <position position="238"/>
    </location>
    <ligand>
        <name>substrate</name>
    </ligand>
</feature>
<dbReference type="InterPro" id="IPR012338">
    <property type="entry name" value="Beta-lactam/transpept-like"/>
</dbReference>
<dbReference type="KEGG" id="bkw:BkAM31D_10575"/>
<keyword evidence="5" id="KW-0645">Protease</keyword>
<gene>
    <name evidence="18" type="primary">dacB</name>
    <name evidence="18" type="ORF">BkAM31D_10575</name>
</gene>
<keyword evidence="7 18" id="KW-0378">Hydrolase</keyword>